<name>A0A7D9D707_PARCT</name>
<dbReference type="InterPro" id="IPR000418">
    <property type="entry name" value="Ets_dom"/>
</dbReference>
<dbReference type="Proteomes" id="UP001152795">
    <property type="component" value="Unassembled WGS sequence"/>
</dbReference>
<dbReference type="PROSITE" id="PS50061">
    <property type="entry name" value="ETS_DOMAIN_3"/>
    <property type="match status" value="1"/>
</dbReference>
<dbReference type="PRINTS" id="PR00454">
    <property type="entry name" value="ETSDOMAIN"/>
</dbReference>
<evidence type="ECO:0000256" key="2">
    <source>
        <dbReference type="ARBA" id="ARBA00023125"/>
    </source>
</evidence>
<sequence length="161" mass="18996">MTKALNTNCNSVKCKNALANAVWFGQGETVQKTTALIPLQTISCKTMPFRRTSYFIWEFILAMLQEEECSSIISWTKESDLEFEIKDMGELAQYWGMLRGRPEMDKKSFFRAFRYYYKINVIKKVKSGRRLYRFNNYPYKASTKNADERGKITKSRKIEIF</sequence>
<dbReference type="GO" id="GO:0005634">
    <property type="term" value="C:nucleus"/>
    <property type="evidence" value="ECO:0007669"/>
    <property type="project" value="UniProtKB-SubCell"/>
</dbReference>
<keyword evidence="3" id="KW-0539">Nucleus</keyword>
<evidence type="ECO:0000313" key="4">
    <source>
        <dbReference type="EMBL" id="CAB3978401.1"/>
    </source>
</evidence>
<evidence type="ECO:0000256" key="3">
    <source>
        <dbReference type="RuleBase" id="RU004019"/>
    </source>
</evidence>
<comment type="subcellular location">
    <subcellularLocation>
        <location evidence="3">Nucleus</location>
    </subcellularLocation>
</comment>
<evidence type="ECO:0000313" key="5">
    <source>
        <dbReference type="Proteomes" id="UP001152795"/>
    </source>
</evidence>
<dbReference type="InterPro" id="IPR036390">
    <property type="entry name" value="WH_DNA-bd_sf"/>
</dbReference>
<evidence type="ECO:0000256" key="1">
    <source>
        <dbReference type="ARBA" id="ARBA00005562"/>
    </source>
</evidence>
<dbReference type="InterPro" id="IPR046328">
    <property type="entry name" value="ETS_fam"/>
</dbReference>
<protein>
    <submittedName>
        <fullName evidence="4">ETS-related transcription factor Elf-4-like</fullName>
    </submittedName>
</protein>
<dbReference type="SUPFAM" id="SSF46785">
    <property type="entry name" value="Winged helix' DNA-binding domain"/>
    <property type="match status" value="1"/>
</dbReference>
<organism evidence="4 5">
    <name type="scientific">Paramuricea clavata</name>
    <name type="common">Red gorgonian</name>
    <name type="synonym">Violescent sea-whip</name>
    <dbReference type="NCBI Taxonomy" id="317549"/>
    <lineage>
        <taxon>Eukaryota</taxon>
        <taxon>Metazoa</taxon>
        <taxon>Cnidaria</taxon>
        <taxon>Anthozoa</taxon>
        <taxon>Octocorallia</taxon>
        <taxon>Malacalcyonacea</taxon>
        <taxon>Plexauridae</taxon>
        <taxon>Paramuricea</taxon>
    </lineage>
</organism>
<dbReference type="OrthoDB" id="10067219at2759"/>
<gene>
    <name evidence="4" type="ORF">PACLA_8A055361</name>
</gene>
<dbReference type="AlphaFoldDB" id="A0A7D9D707"/>
<dbReference type="GO" id="GO:0043565">
    <property type="term" value="F:sequence-specific DNA binding"/>
    <property type="evidence" value="ECO:0007669"/>
    <property type="project" value="InterPro"/>
</dbReference>
<keyword evidence="5" id="KW-1185">Reference proteome</keyword>
<reference evidence="4" key="1">
    <citation type="submission" date="2020-04" db="EMBL/GenBank/DDBJ databases">
        <authorList>
            <person name="Alioto T."/>
            <person name="Alioto T."/>
            <person name="Gomez Garrido J."/>
        </authorList>
    </citation>
    <scope>NUCLEOTIDE SEQUENCE</scope>
    <source>
        <strain evidence="4">A484AB</strain>
    </source>
</reference>
<keyword evidence="2 3" id="KW-0238">DNA-binding</keyword>
<dbReference type="GO" id="GO:0030154">
    <property type="term" value="P:cell differentiation"/>
    <property type="evidence" value="ECO:0007669"/>
    <property type="project" value="TreeGrafter"/>
</dbReference>
<dbReference type="Gene3D" id="1.10.10.10">
    <property type="entry name" value="Winged helix-like DNA-binding domain superfamily/Winged helix DNA-binding domain"/>
    <property type="match status" value="1"/>
</dbReference>
<accession>A0A7D9D707</accession>
<dbReference type="GO" id="GO:0000981">
    <property type="term" value="F:DNA-binding transcription factor activity, RNA polymerase II-specific"/>
    <property type="evidence" value="ECO:0007669"/>
    <property type="project" value="TreeGrafter"/>
</dbReference>
<dbReference type="Pfam" id="PF00178">
    <property type="entry name" value="Ets"/>
    <property type="match status" value="1"/>
</dbReference>
<dbReference type="InterPro" id="IPR036388">
    <property type="entry name" value="WH-like_DNA-bd_sf"/>
</dbReference>
<comment type="caution">
    <text evidence="4">The sequence shown here is derived from an EMBL/GenBank/DDBJ whole genome shotgun (WGS) entry which is preliminary data.</text>
</comment>
<dbReference type="SMART" id="SM00413">
    <property type="entry name" value="ETS"/>
    <property type="match status" value="1"/>
</dbReference>
<comment type="similarity">
    <text evidence="1 3">Belongs to the ETS family.</text>
</comment>
<proteinExistence type="inferred from homology"/>
<dbReference type="PANTHER" id="PTHR11849">
    <property type="entry name" value="ETS"/>
    <property type="match status" value="1"/>
</dbReference>
<dbReference type="EMBL" id="CACRXK020000110">
    <property type="protein sequence ID" value="CAB3978401.1"/>
    <property type="molecule type" value="Genomic_DNA"/>
</dbReference>